<evidence type="ECO:0000313" key="6">
    <source>
        <dbReference type="EMBL" id="AKK10167.1"/>
    </source>
</evidence>
<evidence type="ECO:0000313" key="7">
    <source>
        <dbReference type="Proteomes" id="UP000035548"/>
    </source>
</evidence>
<dbReference type="InterPro" id="IPR008521">
    <property type="entry name" value="Mg_trans_NIPA"/>
</dbReference>
<dbReference type="EMBL" id="CP011546">
    <property type="protein sequence ID" value="AKK10167.1"/>
    <property type="molecule type" value="Genomic_DNA"/>
</dbReference>
<name>A0A0G3HGC7_9CORY</name>
<evidence type="ECO:0000256" key="4">
    <source>
        <dbReference type="ARBA" id="ARBA00023136"/>
    </source>
</evidence>
<feature type="transmembrane region" description="Helical" evidence="5">
    <location>
        <begin position="178"/>
        <end position="199"/>
    </location>
</feature>
<feature type="transmembrane region" description="Helical" evidence="5">
    <location>
        <begin position="274"/>
        <end position="292"/>
    </location>
</feature>
<dbReference type="KEGG" id="cut:CUTER_00725"/>
<keyword evidence="3 5" id="KW-1133">Transmembrane helix</keyword>
<dbReference type="GO" id="GO:0015095">
    <property type="term" value="F:magnesium ion transmembrane transporter activity"/>
    <property type="evidence" value="ECO:0007669"/>
    <property type="project" value="InterPro"/>
</dbReference>
<evidence type="ECO:0000256" key="3">
    <source>
        <dbReference type="ARBA" id="ARBA00022989"/>
    </source>
</evidence>
<feature type="transmembrane region" description="Helical" evidence="5">
    <location>
        <begin position="56"/>
        <end position="78"/>
    </location>
</feature>
<dbReference type="PANTHER" id="PTHR40761">
    <property type="entry name" value="CONSERVED INTEGRAL MEMBRANE ALANINE VALINE AND LEUCINE RICH PROTEIN-RELATED"/>
    <property type="match status" value="1"/>
</dbReference>
<feature type="transmembrane region" description="Helical" evidence="5">
    <location>
        <begin position="119"/>
        <end position="138"/>
    </location>
</feature>
<keyword evidence="4 5" id="KW-0472">Membrane</keyword>
<feature type="transmembrane region" description="Helical" evidence="5">
    <location>
        <begin position="211"/>
        <end position="229"/>
    </location>
</feature>
<feature type="transmembrane region" description="Helical" evidence="5">
    <location>
        <begin position="150"/>
        <end position="171"/>
    </location>
</feature>
<dbReference type="GO" id="GO:0016020">
    <property type="term" value="C:membrane"/>
    <property type="evidence" value="ECO:0007669"/>
    <property type="project" value="UniProtKB-SubCell"/>
</dbReference>
<reference evidence="6 7" key="1">
    <citation type="journal article" date="2015" name="Genome Announc.">
        <title>Virulence Factor Genes Detected in the Complete Genome Sequence of Corynebacterium uterequi DSM 45634, Isolated from the Uterus of a Maiden Mare.</title>
        <authorList>
            <person name="Ruckert C."/>
            <person name="Kriete M."/>
            <person name="Jaenicke S."/>
            <person name="Winkler A."/>
            <person name="Tauch A."/>
        </authorList>
    </citation>
    <scope>NUCLEOTIDE SEQUENCE [LARGE SCALE GENOMIC DNA]</scope>
    <source>
        <strain evidence="6 7">DSM 45634</strain>
    </source>
</reference>
<evidence type="ECO:0000256" key="5">
    <source>
        <dbReference type="SAM" id="Phobius"/>
    </source>
</evidence>
<evidence type="ECO:0000256" key="1">
    <source>
        <dbReference type="ARBA" id="ARBA00004141"/>
    </source>
</evidence>
<keyword evidence="2 5" id="KW-0812">Transmembrane</keyword>
<dbReference type="STRING" id="1072256.CUTER_00725"/>
<feature type="transmembrane region" description="Helical" evidence="5">
    <location>
        <begin position="18"/>
        <end position="36"/>
    </location>
</feature>
<dbReference type="AlphaFoldDB" id="A0A0G3HGC7"/>
<protein>
    <submittedName>
        <fullName evidence="6">Multidrug resistance efflux transporter</fullName>
    </submittedName>
</protein>
<feature type="transmembrane region" description="Helical" evidence="5">
    <location>
        <begin position="241"/>
        <end position="262"/>
    </location>
</feature>
<dbReference type="Proteomes" id="UP000035548">
    <property type="component" value="Chromosome"/>
</dbReference>
<dbReference type="Pfam" id="PF05653">
    <property type="entry name" value="Mg_trans_NIPA"/>
    <property type="match status" value="1"/>
</dbReference>
<dbReference type="PANTHER" id="PTHR40761:SF1">
    <property type="entry name" value="CONSERVED INTEGRAL MEMBRANE ALANINE VALINE AND LEUCINE RICH PROTEIN-RELATED"/>
    <property type="match status" value="1"/>
</dbReference>
<proteinExistence type="predicted"/>
<feature type="transmembrane region" description="Helical" evidence="5">
    <location>
        <begin position="84"/>
        <end position="107"/>
    </location>
</feature>
<keyword evidence="7" id="KW-1185">Reference proteome</keyword>
<gene>
    <name evidence="6" type="ORF">CUTER_00725</name>
</gene>
<comment type="subcellular location">
    <subcellularLocation>
        <location evidence="1">Membrane</location>
        <topology evidence="1">Multi-pass membrane protein</topology>
    </subcellularLocation>
</comment>
<sequence length="296" mass="31600">MDWLSAARLRSVDVHNDVLAVAFALASALVIAWGTVVRHRISRRGNQNGSLRDSPIVTALTSPLWWAGMSTAILGYLLEATALAFGTLLVVQPTLVLSLLFTLVLSARMSRRRMTRHETVWAIILTAGVAVVVTLGKPLPGDVDPPADRWMGAFIVGCLALGTITWIATYLHGPRRALALGIVCGALFGYVAVLSKAFIDVVVHHGPGAALVAWETYGMIAGAVLGTVVQQYSFNSGELRHSLPAMSVSTPLVALTVGMIVLREHFQIDSVAGWVVMAVAISAMTAGTIQLSRRQE</sequence>
<accession>A0A0G3HGC7</accession>
<evidence type="ECO:0000256" key="2">
    <source>
        <dbReference type="ARBA" id="ARBA00022692"/>
    </source>
</evidence>
<dbReference type="NCBIfam" id="NF038012">
    <property type="entry name" value="DMT_1"/>
    <property type="match status" value="1"/>
</dbReference>
<organism evidence="6 7">
    <name type="scientific">Corynebacterium uterequi</name>
    <dbReference type="NCBI Taxonomy" id="1072256"/>
    <lineage>
        <taxon>Bacteria</taxon>
        <taxon>Bacillati</taxon>
        <taxon>Actinomycetota</taxon>
        <taxon>Actinomycetes</taxon>
        <taxon>Mycobacteriales</taxon>
        <taxon>Corynebacteriaceae</taxon>
        <taxon>Corynebacterium</taxon>
    </lineage>
</organism>
<reference evidence="7" key="2">
    <citation type="submission" date="2015-05" db="EMBL/GenBank/DDBJ databases">
        <title>Complete genome sequence of Corynebacterium uterequi DSM 45634, isolated from the uterus of a maiden mare.</title>
        <authorList>
            <person name="Ruckert C."/>
            <person name="Albersmeier A."/>
            <person name="Winkler A."/>
            <person name="Tauch A."/>
        </authorList>
    </citation>
    <scope>NUCLEOTIDE SEQUENCE [LARGE SCALE GENOMIC DNA]</scope>
    <source>
        <strain evidence="7">DSM 45634</strain>
    </source>
</reference>
<dbReference type="PATRIC" id="fig|1072256.5.peg.135"/>